<proteinExistence type="predicted"/>
<sequence length="434" mass="47893">MRVIEVNMEQRRNEGAGETGDLRENLPTNGIAQQDSHLQNSGTSVNSEMEYTYAEKGMILMCGRADSNLAAARRSYVNTLTNQRRPIDKTFQRLYERLRETADDRDAMVVFMRMVHEHFPVARHIVHWAVYLHAVRGKRLTRFASHQGEPGSVPGRVTGLSQVGIVPDDSVGRRVFSGISRSPPPFRRLSIFTSITLIGSQDLAITTPRTTDARCPMSVCDVFPTANRGAAGAERLARSPPTTANWSAGILGDLPFTLALAFRHCSILTSLHPHRLSRPRRKEPSRSLHSLPQREGSVVTKTRAVFQACWSVASRPRGIHVCCDPLLTRARGTASALLPAAPGVCWAVPAAQAQAPRDARRQRGAHSVNTVAPFTNVTLGVTKNRVTAEESKTKQKKNTHRQTVSIEYRLLARAPDVAPQAGLHETTRRTASEK</sequence>
<name>A0ABQ9GV42_9NEOP</name>
<feature type="region of interest" description="Disordered" evidence="1">
    <location>
        <begin position="273"/>
        <end position="295"/>
    </location>
</feature>
<feature type="compositionally biased region" description="Basic and acidic residues" evidence="1">
    <location>
        <begin position="8"/>
        <end position="22"/>
    </location>
</feature>
<protein>
    <submittedName>
        <fullName evidence="2">Uncharacterized protein</fullName>
    </submittedName>
</protein>
<feature type="compositionally biased region" description="Basic residues" evidence="1">
    <location>
        <begin position="273"/>
        <end position="283"/>
    </location>
</feature>
<organism evidence="2 3">
    <name type="scientific">Dryococelus australis</name>
    <dbReference type="NCBI Taxonomy" id="614101"/>
    <lineage>
        <taxon>Eukaryota</taxon>
        <taxon>Metazoa</taxon>
        <taxon>Ecdysozoa</taxon>
        <taxon>Arthropoda</taxon>
        <taxon>Hexapoda</taxon>
        <taxon>Insecta</taxon>
        <taxon>Pterygota</taxon>
        <taxon>Neoptera</taxon>
        <taxon>Polyneoptera</taxon>
        <taxon>Phasmatodea</taxon>
        <taxon>Verophasmatodea</taxon>
        <taxon>Anareolatae</taxon>
        <taxon>Phasmatidae</taxon>
        <taxon>Eurycanthinae</taxon>
        <taxon>Dryococelus</taxon>
    </lineage>
</organism>
<keyword evidence="3" id="KW-1185">Reference proteome</keyword>
<dbReference type="EMBL" id="JARBHB010000009">
    <property type="protein sequence ID" value="KAJ8875891.1"/>
    <property type="molecule type" value="Genomic_DNA"/>
</dbReference>
<evidence type="ECO:0000313" key="3">
    <source>
        <dbReference type="Proteomes" id="UP001159363"/>
    </source>
</evidence>
<feature type="region of interest" description="Disordered" evidence="1">
    <location>
        <begin position="1"/>
        <end position="22"/>
    </location>
</feature>
<comment type="caution">
    <text evidence="2">The sequence shown here is derived from an EMBL/GenBank/DDBJ whole genome shotgun (WGS) entry which is preliminary data.</text>
</comment>
<evidence type="ECO:0000256" key="1">
    <source>
        <dbReference type="SAM" id="MobiDB-lite"/>
    </source>
</evidence>
<gene>
    <name evidence="2" type="ORF">PR048_023798</name>
</gene>
<evidence type="ECO:0000313" key="2">
    <source>
        <dbReference type="EMBL" id="KAJ8875891.1"/>
    </source>
</evidence>
<reference evidence="2 3" key="1">
    <citation type="submission" date="2023-02" db="EMBL/GenBank/DDBJ databases">
        <title>LHISI_Scaffold_Assembly.</title>
        <authorList>
            <person name="Stuart O.P."/>
            <person name="Cleave R."/>
            <person name="Magrath M.J.L."/>
            <person name="Mikheyev A.S."/>
        </authorList>
    </citation>
    <scope>NUCLEOTIDE SEQUENCE [LARGE SCALE GENOMIC DNA]</scope>
    <source>
        <strain evidence="2">Daus_M_001</strain>
        <tissue evidence="2">Leg muscle</tissue>
    </source>
</reference>
<accession>A0ABQ9GV42</accession>
<dbReference type="Proteomes" id="UP001159363">
    <property type="component" value="Chromosome 8"/>
</dbReference>